<proteinExistence type="predicted"/>
<name>A0A6N8G065_9CHRO</name>
<feature type="transmembrane region" description="Helical" evidence="1">
    <location>
        <begin position="113"/>
        <end position="132"/>
    </location>
</feature>
<organism evidence="2 3">
    <name type="scientific">Gloeocapsopsis dulcis AAB1 = 1H9</name>
    <dbReference type="NCBI Taxonomy" id="1433147"/>
    <lineage>
        <taxon>Bacteria</taxon>
        <taxon>Bacillati</taxon>
        <taxon>Cyanobacteriota</taxon>
        <taxon>Cyanophyceae</taxon>
        <taxon>Oscillatoriophycideae</taxon>
        <taxon>Chroococcales</taxon>
        <taxon>Chroococcaceae</taxon>
        <taxon>Gloeocapsopsis</taxon>
        <taxon>Gloeocapsopsis dulcis</taxon>
    </lineage>
</organism>
<reference evidence="2 3" key="1">
    <citation type="journal article" date="2019" name="Front. Microbiol.">
        <title>Genomic Features for Desiccation Tolerance and Sugar Biosynthesis in the Extremophile Gloeocapsopsis sp. UTEX B3054.</title>
        <authorList>
            <person name="Urrejola C."/>
            <person name="Alcorta J."/>
            <person name="Salas L."/>
            <person name="Vasquez M."/>
            <person name="Polz M.F."/>
            <person name="Vicuna R."/>
            <person name="Diez B."/>
        </authorList>
    </citation>
    <scope>NUCLEOTIDE SEQUENCE [LARGE SCALE GENOMIC DNA]</scope>
    <source>
        <strain evidence="2 3">1H9</strain>
    </source>
</reference>
<feature type="transmembrane region" description="Helical" evidence="1">
    <location>
        <begin position="217"/>
        <end position="239"/>
    </location>
</feature>
<evidence type="ECO:0000256" key="1">
    <source>
        <dbReference type="SAM" id="Phobius"/>
    </source>
</evidence>
<evidence type="ECO:0000313" key="3">
    <source>
        <dbReference type="Proteomes" id="UP000441797"/>
    </source>
</evidence>
<keyword evidence="1" id="KW-0812">Transmembrane</keyword>
<sequence length="271" mass="30659">MQRHHQFKLQSMATQTLANVPHQKLEIPVSPQKTSRLLFFIAVVLLCAHLIGQFTEYFLPDYFSRDFLAELFNLNRELNIPTFYAMCLLLISSILLAIIAYAKQVRGDCLVRYWTALSILFFGLAIDEIISIHERMTKPLRSALNAGGLLYYAWIIPGAVFVLLCLLAFRKFFRNLPTKTRQLIFLAGSIFVSGAIGVEAVGGYYAHLYGEQNMTYAVIAGIEEFLEMLGVIVFIYALLSHIDSAMKGLSVRFKIAARKCIPNTELLHPRS</sequence>
<protein>
    <submittedName>
        <fullName evidence="2">Uncharacterized protein</fullName>
    </submittedName>
</protein>
<feature type="transmembrane region" description="Helical" evidence="1">
    <location>
        <begin position="184"/>
        <end position="205"/>
    </location>
</feature>
<accession>A0A6N8G065</accession>
<keyword evidence="1" id="KW-0472">Membrane</keyword>
<evidence type="ECO:0000313" key="2">
    <source>
        <dbReference type="EMBL" id="MUL37965.1"/>
    </source>
</evidence>
<dbReference type="AlphaFoldDB" id="A0A6N8G065"/>
<dbReference type="EMBL" id="NAPY01000029">
    <property type="protein sequence ID" value="MUL37965.1"/>
    <property type="molecule type" value="Genomic_DNA"/>
</dbReference>
<keyword evidence="1" id="KW-1133">Transmembrane helix</keyword>
<comment type="caution">
    <text evidence="2">The sequence shown here is derived from an EMBL/GenBank/DDBJ whole genome shotgun (WGS) entry which is preliminary data.</text>
</comment>
<feature type="transmembrane region" description="Helical" evidence="1">
    <location>
        <begin position="80"/>
        <end position="101"/>
    </location>
</feature>
<keyword evidence="3" id="KW-1185">Reference proteome</keyword>
<feature type="transmembrane region" description="Helical" evidence="1">
    <location>
        <begin position="152"/>
        <end position="172"/>
    </location>
</feature>
<feature type="transmembrane region" description="Helical" evidence="1">
    <location>
        <begin position="37"/>
        <end position="60"/>
    </location>
</feature>
<gene>
    <name evidence="2" type="ORF">BWI75_16925</name>
</gene>
<dbReference type="Proteomes" id="UP000441797">
    <property type="component" value="Unassembled WGS sequence"/>
</dbReference>